<dbReference type="Pfam" id="PF02170">
    <property type="entry name" value="PAZ"/>
    <property type="match status" value="1"/>
</dbReference>
<comment type="caution">
    <text evidence="4">The sequence shown here is derived from an EMBL/GenBank/DDBJ whole genome shotgun (WGS) entry which is preliminary data.</text>
</comment>
<evidence type="ECO:0008006" key="6">
    <source>
        <dbReference type="Google" id="ProtNLM"/>
    </source>
</evidence>
<feature type="domain" description="PAZ" evidence="2">
    <location>
        <begin position="468"/>
        <end position="571"/>
    </location>
</feature>
<dbReference type="Gene3D" id="3.30.420.10">
    <property type="entry name" value="Ribonuclease H-like superfamily/Ribonuclease H"/>
    <property type="match status" value="1"/>
</dbReference>
<gene>
    <name evidence="4" type="ORF">EYC84_003337</name>
</gene>
<dbReference type="SUPFAM" id="SSF101690">
    <property type="entry name" value="PAZ domain"/>
    <property type="match status" value="2"/>
</dbReference>
<dbReference type="Pfam" id="PF16486">
    <property type="entry name" value="ArgoN"/>
    <property type="match status" value="1"/>
</dbReference>
<feature type="domain" description="Piwi" evidence="3">
    <location>
        <begin position="759"/>
        <end position="1075"/>
    </location>
</feature>
<dbReference type="InterPro" id="IPR003165">
    <property type="entry name" value="Piwi"/>
</dbReference>
<feature type="region of interest" description="Disordered" evidence="1">
    <location>
        <begin position="101"/>
        <end position="164"/>
    </location>
</feature>
<dbReference type="GO" id="GO:0003723">
    <property type="term" value="F:RNA binding"/>
    <property type="evidence" value="ECO:0007669"/>
    <property type="project" value="InterPro"/>
</dbReference>
<dbReference type="Gene3D" id="2.170.260.10">
    <property type="entry name" value="paz domain"/>
    <property type="match status" value="1"/>
</dbReference>
<dbReference type="PROSITE" id="PS50821">
    <property type="entry name" value="PAZ"/>
    <property type="match status" value="1"/>
</dbReference>
<evidence type="ECO:0000313" key="5">
    <source>
        <dbReference type="Proteomes" id="UP000322873"/>
    </source>
</evidence>
<dbReference type="Pfam" id="PF16488">
    <property type="entry name" value="ArgoL2"/>
    <property type="match status" value="1"/>
</dbReference>
<evidence type="ECO:0000259" key="2">
    <source>
        <dbReference type="PROSITE" id="PS50821"/>
    </source>
</evidence>
<reference evidence="4 5" key="1">
    <citation type="submission" date="2019-06" db="EMBL/GenBank/DDBJ databases">
        <title>Genome Sequence of the Brown Rot Fungal Pathogen Monilinia fructicola.</title>
        <authorList>
            <person name="De Miccolis Angelini R.M."/>
            <person name="Landi L."/>
            <person name="Abate D."/>
            <person name="Pollastro S."/>
            <person name="Romanazzi G."/>
            <person name="Faretra F."/>
        </authorList>
    </citation>
    <scope>NUCLEOTIDE SEQUENCE [LARGE SCALE GENOMIC DNA]</scope>
    <source>
        <strain evidence="4 5">Mfrc123</strain>
    </source>
</reference>
<evidence type="ECO:0000313" key="4">
    <source>
        <dbReference type="EMBL" id="KAA8572752.1"/>
    </source>
</evidence>
<feature type="compositionally biased region" description="Gly residues" evidence="1">
    <location>
        <begin position="129"/>
        <end position="145"/>
    </location>
</feature>
<dbReference type="SMART" id="SM00950">
    <property type="entry name" value="Piwi"/>
    <property type="match status" value="1"/>
</dbReference>
<name>A0A5M9JYF6_MONFR</name>
<dbReference type="VEuPathDB" id="FungiDB:MFRU_003g01200"/>
<sequence length="1164" mass="128880">MSARILKCLPCVDRSSHMYRYQITTKHQKNQPFVSSSSILTTETTGSSVYLKSSITKHQFTAQTIRHIITNQILAQYPHQLLIASCQLTISNDIFDGPCHVVGPSSSSTGGGDRGGRGGGDRGGRGGGDRGGYGGGDRGGRGGGSRGDRGSGRGHGRGAPVIIFKDPNHAAEAPDAKITKMEDEYHKSLSGIEALSQMSLKQRYPARPGYGTSGRRVELYSNSFSLNTNSNLALNRYMVDITPNMDTTKKKRTQLFRLILKLPELASIPIATDYASMLITPKKLSFKDDGVFSIPWRNEGEDDPLPNAQVYQVRIGSPTSFNISNFIQFLSKSSATGVSDVQKEETIQVMNTLMGFYAESDKGIVSIAGKRHFSTARKGNEHNFTTLNMGLEAIRGFYQSVRPATGRLLLNVNVTHSVFLESAPLANLFQRLGYGHSVVDKIKRKRVEVTHLPAKKSKAGMTIPREKSIWDLARPTDGRTEDHPPQVARYGAGPKDVKFYISTEPLSTKSDTTPKSKSKKQASKANVYISVYDYFKATYPKFNLNPSFPVINVGNNLEPSYLPAEVCIIKPGQVVKKALLGDQTRMMLDFANRRPEPNAMSIINSGKQFLGLNAKDNPLLAQFGVQVGNSLITVQGRVLPPPTINYKNQEQRAMKVTPRDGSWNMRETRFHTCGDLGPWTYMVVESNSRGGNLNHQIVAEVFDKFHRQLISAGIRANGYMGTPAPTFKHIEGNEAATSDAVSKVFQMLSTSKKFPKPRFLLCILPVNDVMLYNTIKRFGDTRAGIHTVCVQYSKFKKADPQYFGNVALKFNLKAGGINQTIDKLGIISDGKTMVVGVDVTHPSPGSKDTAPSVAAMVSSNDELLGQWSGICRLQSKARQEMVSDLEMMFINQLKVWVKRNKAGPDNILIYRDGVSEGQYDTVLTEELPKIRNACRKFYPADYTKKNLPRISIIICGKRHHTRFYPKDTNSADSKSNCPAGTIVDRGVTESRNWDFFLQPHQCLMGTARPCHYFVILDEIFKSQKVKNPHRTSADALEELTHNMCHLFGRATKAVSLCPPAYYADLLCTRMRAYLADHYDPQSGSTTPDPGAGPTPAANAVNQGRVTAHPDIQDSIWSYLRVPIFPLPRAWTSKHVTWTHFSARIIEPHRFTWLKMSTSTTAAPL</sequence>
<feature type="region of interest" description="Disordered" evidence="1">
    <location>
        <begin position="1078"/>
        <end position="1099"/>
    </location>
</feature>
<dbReference type="SUPFAM" id="SSF53098">
    <property type="entry name" value="Ribonuclease H-like"/>
    <property type="match status" value="1"/>
</dbReference>
<dbReference type="Gene3D" id="3.40.50.2300">
    <property type="match status" value="1"/>
</dbReference>
<evidence type="ECO:0000256" key="1">
    <source>
        <dbReference type="SAM" id="MobiDB-lite"/>
    </source>
</evidence>
<dbReference type="InterPro" id="IPR012337">
    <property type="entry name" value="RNaseH-like_sf"/>
</dbReference>
<protein>
    <recommendedName>
        <fullName evidence="6">Piwi domain-containing protein</fullName>
    </recommendedName>
</protein>
<proteinExistence type="predicted"/>
<dbReference type="CDD" id="cd04657">
    <property type="entry name" value="Piwi_ago-like"/>
    <property type="match status" value="1"/>
</dbReference>
<dbReference type="CDD" id="cd02846">
    <property type="entry name" value="PAZ_argonaute_like"/>
    <property type="match status" value="1"/>
</dbReference>
<keyword evidence="5" id="KW-1185">Reference proteome</keyword>
<dbReference type="Pfam" id="PF02171">
    <property type="entry name" value="Piwi"/>
    <property type="match status" value="1"/>
</dbReference>
<dbReference type="Pfam" id="PF08699">
    <property type="entry name" value="ArgoL1"/>
    <property type="match status" value="1"/>
</dbReference>
<dbReference type="PROSITE" id="PS50822">
    <property type="entry name" value="PIWI"/>
    <property type="match status" value="1"/>
</dbReference>
<feature type="compositionally biased region" description="Basic and acidic residues" evidence="1">
    <location>
        <begin position="114"/>
        <end position="128"/>
    </location>
</feature>
<dbReference type="EMBL" id="VICG01000004">
    <property type="protein sequence ID" value="KAA8572752.1"/>
    <property type="molecule type" value="Genomic_DNA"/>
</dbReference>
<dbReference type="InterPro" id="IPR003100">
    <property type="entry name" value="PAZ_dom"/>
</dbReference>
<dbReference type="InterPro" id="IPR032472">
    <property type="entry name" value="ArgoL2"/>
</dbReference>
<dbReference type="InterPro" id="IPR036397">
    <property type="entry name" value="RNaseH_sf"/>
</dbReference>
<dbReference type="PANTHER" id="PTHR22891">
    <property type="entry name" value="EUKARYOTIC TRANSLATION INITIATION FACTOR 2C"/>
    <property type="match status" value="1"/>
</dbReference>
<evidence type="ECO:0000259" key="3">
    <source>
        <dbReference type="PROSITE" id="PS50822"/>
    </source>
</evidence>
<organism evidence="4 5">
    <name type="scientific">Monilinia fructicola</name>
    <name type="common">Brown rot fungus</name>
    <name type="synonym">Ciboria fructicola</name>
    <dbReference type="NCBI Taxonomy" id="38448"/>
    <lineage>
        <taxon>Eukaryota</taxon>
        <taxon>Fungi</taxon>
        <taxon>Dikarya</taxon>
        <taxon>Ascomycota</taxon>
        <taxon>Pezizomycotina</taxon>
        <taxon>Leotiomycetes</taxon>
        <taxon>Helotiales</taxon>
        <taxon>Sclerotiniaceae</taxon>
        <taxon>Monilinia</taxon>
    </lineage>
</organism>
<dbReference type="InterPro" id="IPR036085">
    <property type="entry name" value="PAZ_dom_sf"/>
</dbReference>
<accession>A0A5M9JYF6</accession>
<dbReference type="AlphaFoldDB" id="A0A5M9JYF6"/>
<feature type="compositionally biased region" description="Low complexity" evidence="1">
    <location>
        <begin position="1082"/>
        <end position="1097"/>
    </location>
</feature>
<dbReference type="InterPro" id="IPR032474">
    <property type="entry name" value="Argonaute_N"/>
</dbReference>
<dbReference type="InterPro" id="IPR045246">
    <property type="entry name" value="Piwi_ago-like"/>
</dbReference>
<dbReference type="Proteomes" id="UP000322873">
    <property type="component" value="Unassembled WGS sequence"/>
</dbReference>
<dbReference type="InterPro" id="IPR014811">
    <property type="entry name" value="ArgoL1"/>
</dbReference>
<dbReference type="SMART" id="SM01163">
    <property type="entry name" value="DUF1785"/>
    <property type="match status" value="1"/>
</dbReference>